<feature type="region of interest" description="Disordered" evidence="2">
    <location>
        <begin position="325"/>
        <end position="413"/>
    </location>
</feature>
<evidence type="ECO:0000256" key="2">
    <source>
        <dbReference type="SAM" id="MobiDB-lite"/>
    </source>
</evidence>
<dbReference type="AlphaFoldDB" id="A0AAN9TXH1"/>
<feature type="coiled-coil region" evidence="1">
    <location>
        <begin position="154"/>
        <end position="181"/>
    </location>
</feature>
<feature type="compositionally biased region" description="Basic and acidic residues" evidence="2">
    <location>
        <begin position="372"/>
        <end position="381"/>
    </location>
</feature>
<accession>A0AAN9TXH1</accession>
<feature type="compositionally biased region" description="Low complexity" evidence="2">
    <location>
        <begin position="211"/>
        <end position="228"/>
    </location>
</feature>
<proteinExistence type="predicted"/>
<name>A0AAN9TXH1_9HEMI</name>
<feature type="compositionally biased region" description="Low complexity" evidence="2">
    <location>
        <begin position="337"/>
        <end position="351"/>
    </location>
</feature>
<evidence type="ECO:0000313" key="3">
    <source>
        <dbReference type="EMBL" id="KAK7597960.1"/>
    </source>
</evidence>
<feature type="region of interest" description="Disordered" evidence="2">
    <location>
        <begin position="189"/>
        <end position="256"/>
    </location>
</feature>
<comment type="caution">
    <text evidence="3">The sequence shown here is derived from an EMBL/GenBank/DDBJ whole genome shotgun (WGS) entry which is preliminary data.</text>
</comment>
<keyword evidence="4" id="KW-1185">Reference proteome</keyword>
<keyword evidence="1" id="KW-0175">Coiled coil</keyword>
<sequence>MSKTPEKPICTFKFNPVLSRNIPLEDTILNLISELETAVKDNVNAVREVGGGIPEIVTRMRSCTSKYSCLVDLINAVLPLLVERPELALTRRQLNIVREYSGAVREVFSSAERSLHRYERSTTSNLRQLTDLFSKFTSMMEKFEELRKSDSAEMKSKDSQIKSLKNEVKQKQDLINDLLMMCQKEDVVSKPVERSENLKSRPNATETITRPVESPVKSVEKPSVSSEKAYGIRSETPSVRKSVKSSTSKSDKTSSKQFEKKLIRNLFSESDSEPEEPKLVCKPVNVVVKRLKESEIEKRSPEYVAKQQALEKLVEGRLAIAARKVESAKAPAVDTAVMSDKSVSSESSRPSVAKRIRQTLISSKKSKSSSESSEKREHDDSTVAAAKKRKTSSSSASSASHSRSRSSPVADKVKAEETLNEILENAPLKYLGEAYIPLDPIANENCKNSVNVKPDNRQQPEVKPEFKDEVLSIKSHTSTPTDEFNVNIDLCLSTSESGDDQSRKETVVSPSKLGGKHYIFEKIAYREYLVTMKNEIGETIRFHCPEFRTFGLPLLGPEKTLLLIPKHIILKFKLGVETSAAGVFLTTYVDLSLSTSIVAQSFVDPIHLGNIQKTEETVFPLSWGARPQSHFSRTDGAVTSNQLIDLSVHGRNMDSRFPFFAHVVDDMKYPTMLNNRLIIGRDFFLKYLKSTNGMRNVGHLYLLDPHNKAYKVQFREKRIH</sequence>
<organism evidence="3 4">
    <name type="scientific">Parthenolecanium corni</name>
    <dbReference type="NCBI Taxonomy" id="536013"/>
    <lineage>
        <taxon>Eukaryota</taxon>
        <taxon>Metazoa</taxon>
        <taxon>Ecdysozoa</taxon>
        <taxon>Arthropoda</taxon>
        <taxon>Hexapoda</taxon>
        <taxon>Insecta</taxon>
        <taxon>Pterygota</taxon>
        <taxon>Neoptera</taxon>
        <taxon>Paraneoptera</taxon>
        <taxon>Hemiptera</taxon>
        <taxon>Sternorrhyncha</taxon>
        <taxon>Coccoidea</taxon>
        <taxon>Coccidae</taxon>
        <taxon>Parthenolecanium</taxon>
    </lineage>
</organism>
<gene>
    <name evidence="3" type="ORF">V9T40_014916</name>
</gene>
<feature type="compositionally biased region" description="Low complexity" evidence="2">
    <location>
        <begin position="392"/>
        <end position="407"/>
    </location>
</feature>
<dbReference type="EMBL" id="JBBCAQ010000016">
    <property type="protein sequence ID" value="KAK7597960.1"/>
    <property type="molecule type" value="Genomic_DNA"/>
</dbReference>
<protein>
    <submittedName>
        <fullName evidence="3">Uncharacterized protein</fullName>
    </submittedName>
</protein>
<evidence type="ECO:0000256" key="1">
    <source>
        <dbReference type="SAM" id="Coils"/>
    </source>
</evidence>
<dbReference type="Proteomes" id="UP001367676">
    <property type="component" value="Unassembled WGS sequence"/>
</dbReference>
<reference evidence="3 4" key="1">
    <citation type="submission" date="2024-03" db="EMBL/GenBank/DDBJ databases">
        <title>Adaptation during the transition from Ophiocordyceps entomopathogen to insect associate is accompanied by gene loss and intensified selection.</title>
        <authorList>
            <person name="Ward C.M."/>
            <person name="Onetto C.A."/>
            <person name="Borneman A.R."/>
        </authorList>
    </citation>
    <scope>NUCLEOTIDE SEQUENCE [LARGE SCALE GENOMIC DNA]</scope>
    <source>
        <strain evidence="3">AWRI1</strain>
        <tissue evidence="3">Single Adult Female</tissue>
    </source>
</reference>
<evidence type="ECO:0000313" key="4">
    <source>
        <dbReference type="Proteomes" id="UP001367676"/>
    </source>
</evidence>
<feature type="compositionally biased region" description="Basic and acidic residues" evidence="2">
    <location>
        <begin position="189"/>
        <end position="199"/>
    </location>
</feature>